<sequence length="103" mass="11163">MVEAYNISNAVATWVVPMLAFALSLATFIQSHYNVRPKLVQDGRELVTVVRYKRLEVSHAKLVARVAALEELHGKAPSTVPGETLSNLVSHAATEVAADIPRG</sequence>
<keyword evidence="1" id="KW-0812">Transmembrane</keyword>
<evidence type="ECO:0000313" key="3">
    <source>
        <dbReference type="Proteomes" id="UP000566819"/>
    </source>
</evidence>
<dbReference type="OrthoDB" id="3475162at2759"/>
<gene>
    <name evidence="2" type="ORF">G7Y89_g3404</name>
</gene>
<reference evidence="2 3" key="1">
    <citation type="submission" date="2020-03" db="EMBL/GenBank/DDBJ databases">
        <title>Draft Genome Sequence of Cudoniella acicularis.</title>
        <authorList>
            <person name="Buettner E."/>
            <person name="Kellner H."/>
        </authorList>
    </citation>
    <scope>NUCLEOTIDE SEQUENCE [LARGE SCALE GENOMIC DNA]</scope>
    <source>
        <strain evidence="2 3">DSM 108380</strain>
    </source>
</reference>
<name>A0A8H4RSA2_9HELO</name>
<comment type="caution">
    <text evidence="2">The sequence shown here is derived from an EMBL/GenBank/DDBJ whole genome shotgun (WGS) entry which is preliminary data.</text>
</comment>
<accession>A0A8H4RSA2</accession>
<dbReference type="EMBL" id="JAAMPI010000165">
    <property type="protein sequence ID" value="KAF4634703.1"/>
    <property type="molecule type" value="Genomic_DNA"/>
</dbReference>
<protein>
    <submittedName>
        <fullName evidence="2">Uncharacterized protein</fullName>
    </submittedName>
</protein>
<keyword evidence="3" id="KW-1185">Reference proteome</keyword>
<feature type="transmembrane region" description="Helical" evidence="1">
    <location>
        <begin position="12"/>
        <end position="29"/>
    </location>
</feature>
<organism evidence="2 3">
    <name type="scientific">Cudoniella acicularis</name>
    <dbReference type="NCBI Taxonomy" id="354080"/>
    <lineage>
        <taxon>Eukaryota</taxon>
        <taxon>Fungi</taxon>
        <taxon>Dikarya</taxon>
        <taxon>Ascomycota</taxon>
        <taxon>Pezizomycotina</taxon>
        <taxon>Leotiomycetes</taxon>
        <taxon>Helotiales</taxon>
        <taxon>Tricladiaceae</taxon>
        <taxon>Cudoniella</taxon>
    </lineage>
</organism>
<keyword evidence="1" id="KW-1133">Transmembrane helix</keyword>
<evidence type="ECO:0000313" key="2">
    <source>
        <dbReference type="EMBL" id="KAF4634703.1"/>
    </source>
</evidence>
<keyword evidence="1" id="KW-0472">Membrane</keyword>
<dbReference type="AlphaFoldDB" id="A0A8H4RSA2"/>
<proteinExistence type="predicted"/>
<evidence type="ECO:0000256" key="1">
    <source>
        <dbReference type="SAM" id="Phobius"/>
    </source>
</evidence>
<dbReference type="Proteomes" id="UP000566819">
    <property type="component" value="Unassembled WGS sequence"/>
</dbReference>